<dbReference type="SUPFAM" id="SSF82714">
    <property type="entry name" value="Multidrug efflux transporter AcrB TolC docking domain, DN and DC subdomains"/>
    <property type="match status" value="2"/>
</dbReference>
<comment type="caution">
    <text evidence="3">The sequence shown here is derived from an EMBL/GenBank/DDBJ whole genome shotgun (WGS) entry which is preliminary data.</text>
</comment>
<feature type="transmembrane region" description="Helical" evidence="2">
    <location>
        <begin position="981"/>
        <end position="1006"/>
    </location>
</feature>
<feature type="transmembrane region" description="Helical" evidence="2">
    <location>
        <begin position="902"/>
        <end position="927"/>
    </location>
</feature>
<dbReference type="OrthoDB" id="3306666at2"/>
<dbReference type="PANTHER" id="PTHR32063">
    <property type="match status" value="1"/>
</dbReference>
<feature type="transmembrane region" description="Helical" evidence="2">
    <location>
        <begin position="876"/>
        <end position="896"/>
    </location>
</feature>
<dbReference type="Gene3D" id="3.30.2090.10">
    <property type="entry name" value="Multidrug efflux transporter AcrB TolC docking domain, DN and DC subdomains"/>
    <property type="match status" value="2"/>
</dbReference>
<accession>A0A4Q7ZGS3</accession>
<dbReference type="Pfam" id="PF00873">
    <property type="entry name" value="ACR_tran"/>
    <property type="match status" value="1"/>
</dbReference>
<feature type="compositionally biased region" description="Basic residues" evidence="1">
    <location>
        <begin position="1011"/>
        <end position="1024"/>
    </location>
</feature>
<dbReference type="AlphaFoldDB" id="A0A4Q7ZGS3"/>
<evidence type="ECO:0000256" key="2">
    <source>
        <dbReference type="SAM" id="Phobius"/>
    </source>
</evidence>
<feature type="transmembrane region" description="Helical" evidence="2">
    <location>
        <begin position="355"/>
        <end position="375"/>
    </location>
</feature>
<keyword evidence="2" id="KW-0472">Membrane</keyword>
<dbReference type="Proteomes" id="UP000292564">
    <property type="component" value="Unassembled WGS sequence"/>
</dbReference>
<dbReference type="SUPFAM" id="SSF82693">
    <property type="entry name" value="Multidrug efflux transporter AcrB pore domain, PN1, PN2, PC1 and PC2 subdomains"/>
    <property type="match status" value="3"/>
</dbReference>
<dbReference type="EMBL" id="SHKY01000001">
    <property type="protein sequence ID" value="RZU49958.1"/>
    <property type="molecule type" value="Genomic_DNA"/>
</dbReference>
<sequence length="1101" mass="113950">MSVLTRFSLANRVLVALIALVVTGFGIYAIPSLKQQLLPSLEFPGAFIGATLPGASPEIIEEQITRPIEDAVKGADGLESLTSTTREGSATIQVMFAFGTDLDNAINQLTTSVNRIQPTLPAGVTPTIFAGSTDDIPAIVLAASGGTNQAELADRLDKDVVPELSAIEGVRAVSVTGARQQQVVITPNQAKMVAAGVNPASLATILQANGVSVPAGAVTDGSRSLSVQVGTPITSVQQLRDIYLTGSRGPVKLGDVATVESKLATATSYTRTEGVDSLGIEVTAAPDGNPVLISDQVRAKLPELEKNSGATLTVISDQAPFVEKSIKSLTTEGMLGLLMAVIVILVFLMSVRSTLVTAVSIPLSVLVALIALWVGDYSLNLLTLGALTIAVGRVVDDSIVVLENIKRHLGYGEEKVHAITAAVKEVAGAVTASTLTTVAVFAPIALVGGFVGQLFAPFAITVTVALLASLLVSLTIVPVLAYWFLRPAGGGNEAPEVRAAAEAKERRSPLQRTYLPVIHFATHRRWTTVLIGVLILVGTLGLGSKLETNFIDQSGQDTIMINQQLPAGTSLAATDAAARQVEAVLKDNSDVDTYQVTVGNGTFNPFAGAADASGANFIVHLEPDADAEVVSEQLRDRFDGMSGLGEVTVGGDNGSGFNADQLSVIVKASDPTVLNTATEQVRQAMAATPGVTDVGTNLAANVPRLDVTVDRAAAARAGLTEAGIARTVAGAFRPAPAGQITVDSESQNVVISLGTPPANADALRKLPLPTATGVVTLDQVADVTEASGPEEVTRIDGNRSATVTGTATGSDVGATTRELTQKLDALTLPAGASKEIGGVSEQQKEAFADLGLAVLAAIAIVFIIMVATLRSLVQPLVLLVSIPFAATGAIILLLLTGTPLGVPALIGVLMLVGIVVTNAIVLMDLINHYRQSGMGVQEAVVEGGRHRLRPILMTAIATIFALLPMALGLTGEGGFISKPLAIVVIGGLVSSTLLTLVLVPTLYTMVENRKERSRAKRERRRLRKSGGDAPRHAADESAPAAPQAPGAGGGAHEAPEPVHFEAASPEEAKPADAPQPGGALRGYTDQFEVLRMPRRPETPPA</sequence>
<dbReference type="Gene3D" id="3.30.70.1320">
    <property type="entry name" value="Multidrug efflux transporter AcrB pore domain like"/>
    <property type="match status" value="1"/>
</dbReference>
<feature type="compositionally biased region" description="Basic and acidic residues" evidence="1">
    <location>
        <begin position="1025"/>
        <end position="1035"/>
    </location>
</feature>
<dbReference type="InterPro" id="IPR027463">
    <property type="entry name" value="AcrB_DN_DC_subdom"/>
</dbReference>
<keyword evidence="2" id="KW-1133">Transmembrane helix</keyword>
<proteinExistence type="predicted"/>
<feature type="transmembrane region" description="Helical" evidence="2">
    <location>
        <begin position="458"/>
        <end position="485"/>
    </location>
</feature>
<dbReference type="RefSeq" id="WP_130508956.1">
    <property type="nucleotide sequence ID" value="NZ_SHKY01000001.1"/>
</dbReference>
<evidence type="ECO:0000313" key="3">
    <source>
        <dbReference type="EMBL" id="RZU49958.1"/>
    </source>
</evidence>
<dbReference type="SUPFAM" id="SSF82866">
    <property type="entry name" value="Multidrug efflux transporter AcrB transmembrane domain"/>
    <property type="match status" value="2"/>
</dbReference>
<dbReference type="Gene3D" id="3.30.70.1430">
    <property type="entry name" value="Multidrug efflux transporter AcrB pore domain"/>
    <property type="match status" value="2"/>
</dbReference>
<feature type="transmembrane region" description="Helical" evidence="2">
    <location>
        <begin position="850"/>
        <end position="869"/>
    </location>
</feature>
<keyword evidence="4" id="KW-1185">Reference proteome</keyword>
<keyword evidence="2" id="KW-0812">Transmembrane</keyword>
<organism evidence="3 4">
    <name type="scientific">Krasilnikovia cinnamomea</name>
    <dbReference type="NCBI Taxonomy" id="349313"/>
    <lineage>
        <taxon>Bacteria</taxon>
        <taxon>Bacillati</taxon>
        <taxon>Actinomycetota</taxon>
        <taxon>Actinomycetes</taxon>
        <taxon>Micromonosporales</taxon>
        <taxon>Micromonosporaceae</taxon>
        <taxon>Krasilnikovia</taxon>
    </lineage>
</organism>
<evidence type="ECO:0000313" key="4">
    <source>
        <dbReference type="Proteomes" id="UP000292564"/>
    </source>
</evidence>
<dbReference type="GO" id="GO:0042910">
    <property type="term" value="F:xenobiotic transmembrane transporter activity"/>
    <property type="evidence" value="ECO:0007669"/>
    <property type="project" value="TreeGrafter"/>
</dbReference>
<dbReference type="PANTHER" id="PTHR32063:SF0">
    <property type="entry name" value="SWARMING MOTILITY PROTEIN SWRC"/>
    <property type="match status" value="1"/>
</dbReference>
<feature type="transmembrane region" description="Helical" evidence="2">
    <location>
        <begin position="426"/>
        <end position="452"/>
    </location>
</feature>
<evidence type="ECO:0000256" key="1">
    <source>
        <dbReference type="SAM" id="MobiDB-lite"/>
    </source>
</evidence>
<reference evidence="3 4" key="1">
    <citation type="submission" date="2019-02" db="EMBL/GenBank/DDBJ databases">
        <title>Sequencing the genomes of 1000 actinobacteria strains.</title>
        <authorList>
            <person name="Klenk H.-P."/>
        </authorList>
    </citation>
    <scope>NUCLEOTIDE SEQUENCE [LARGE SCALE GENOMIC DNA]</scope>
    <source>
        <strain evidence="3 4">DSM 45162</strain>
    </source>
</reference>
<feature type="compositionally biased region" description="Low complexity" evidence="1">
    <location>
        <begin position="1036"/>
        <end position="1045"/>
    </location>
</feature>
<feature type="region of interest" description="Disordered" evidence="1">
    <location>
        <begin position="1008"/>
        <end position="1101"/>
    </location>
</feature>
<feature type="transmembrane region" description="Helical" evidence="2">
    <location>
        <begin position="329"/>
        <end position="348"/>
    </location>
</feature>
<feature type="transmembrane region" description="Helical" evidence="2">
    <location>
        <begin position="948"/>
        <end position="969"/>
    </location>
</feature>
<name>A0A4Q7ZGS3_9ACTN</name>
<dbReference type="InterPro" id="IPR001036">
    <property type="entry name" value="Acrflvin-R"/>
</dbReference>
<dbReference type="PRINTS" id="PR00702">
    <property type="entry name" value="ACRIFLAVINRP"/>
</dbReference>
<dbReference type="Gene3D" id="3.30.70.1440">
    <property type="entry name" value="Multidrug efflux transporter AcrB pore domain"/>
    <property type="match status" value="1"/>
</dbReference>
<dbReference type="Gene3D" id="1.20.1640.10">
    <property type="entry name" value="Multidrug efflux transporter AcrB transmembrane domain"/>
    <property type="match status" value="2"/>
</dbReference>
<protein>
    <submittedName>
        <fullName evidence="3">HAE1 family hydrophobic/amphiphilic exporter-1</fullName>
    </submittedName>
</protein>
<dbReference type="GO" id="GO:0005886">
    <property type="term" value="C:plasma membrane"/>
    <property type="evidence" value="ECO:0007669"/>
    <property type="project" value="TreeGrafter"/>
</dbReference>
<gene>
    <name evidence="3" type="ORF">EV385_1715</name>
</gene>